<dbReference type="Pfam" id="PF06750">
    <property type="entry name" value="A24_N_bact"/>
    <property type="match status" value="1"/>
</dbReference>
<reference evidence="10 11" key="1">
    <citation type="submission" date="2018-06" db="EMBL/GenBank/DDBJ databases">
        <authorList>
            <consortium name="Pathogen Informatics"/>
            <person name="Doyle S."/>
        </authorList>
    </citation>
    <scope>NUCLEOTIDE SEQUENCE [LARGE SCALE GENOMIC DNA]</scope>
    <source>
        <strain evidence="10 11">NCTC10719</strain>
    </source>
</reference>
<protein>
    <submittedName>
        <fullName evidence="10">Prepilin peptidase</fullName>
    </submittedName>
</protein>
<dbReference type="InterPro" id="IPR050882">
    <property type="entry name" value="Prepilin_peptidase/N-MTase"/>
</dbReference>
<comment type="similarity">
    <text evidence="2">Belongs to the peptidase A24 family.</text>
</comment>
<feature type="transmembrane region" description="Helical" evidence="7">
    <location>
        <begin position="155"/>
        <end position="173"/>
    </location>
</feature>
<evidence type="ECO:0000259" key="9">
    <source>
        <dbReference type="Pfam" id="PF06750"/>
    </source>
</evidence>
<dbReference type="InterPro" id="IPR000045">
    <property type="entry name" value="Prepilin_IV_endopep_pep"/>
</dbReference>
<keyword evidence="5 7" id="KW-1133">Transmembrane helix</keyword>
<feature type="transmembrane region" description="Helical" evidence="7">
    <location>
        <begin position="225"/>
        <end position="246"/>
    </location>
</feature>
<proteinExistence type="inferred from homology"/>
<sequence length="283" mass="31687">MSKKSLIKNVYKKFQDVYNNYEILMSNSFLDDLGGNVSIIFFLFGLIIGSFLNVCIFRIPAGESIAFPPSHCGTCKKQLKPIDLVPVFSYLFLGGKCRYCKSKISIRYPLIELLTGFLYFCVYKYYGISFLTVKYIVLITFLIVISFIDYDTQDVYAVTTYPAVILGIIFALIEKFYFGENLLNYFMGLVISALVIFLISKLTGAMGSGDIEIHAIAGIFLGWKLAIINIFLSFIIGGIIAVLAILFKQKKKGDYIAFGPAIGISTIILIFFGNIIIPIYFGV</sequence>
<keyword evidence="3" id="KW-1003">Cell membrane</keyword>
<dbReference type="GO" id="GO:0006465">
    <property type="term" value="P:signal peptide processing"/>
    <property type="evidence" value="ECO:0007669"/>
    <property type="project" value="TreeGrafter"/>
</dbReference>
<evidence type="ECO:0000313" key="10">
    <source>
        <dbReference type="EMBL" id="SQB60500.1"/>
    </source>
</evidence>
<evidence type="ECO:0000313" key="11">
    <source>
        <dbReference type="Proteomes" id="UP000249986"/>
    </source>
</evidence>
<dbReference type="GO" id="GO:0004190">
    <property type="term" value="F:aspartic-type endopeptidase activity"/>
    <property type="evidence" value="ECO:0007669"/>
    <property type="project" value="InterPro"/>
</dbReference>
<dbReference type="InterPro" id="IPR010627">
    <property type="entry name" value="Prepilin_pept_A24_N"/>
</dbReference>
<evidence type="ECO:0000259" key="8">
    <source>
        <dbReference type="Pfam" id="PF01478"/>
    </source>
</evidence>
<feature type="transmembrane region" description="Helical" evidence="7">
    <location>
        <begin position="37"/>
        <end position="57"/>
    </location>
</feature>
<dbReference type="PANTHER" id="PTHR30487:SF0">
    <property type="entry name" value="PREPILIN LEADER PEPTIDASE_N-METHYLTRANSFERASE-RELATED"/>
    <property type="match status" value="1"/>
</dbReference>
<dbReference type="EMBL" id="UAWG01000012">
    <property type="protein sequence ID" value="SQB60500.1"/>
    <property type="molecule type" value="Genomic_DNA"/>
</dbReference>
<feature type="transmembrane region" description="Helical" evidence="7">
    <location>
        <begin position="132"/>
        <end position="148"/>
    </location>
</feature>
<comment type="subcellular location">
    <subcellularLocation>
        <location evidence="1">Cell membrane</location>
        <topology evidence="1">Multi-pass membrane protein</topology>
    </subcellularLocation>
</comment>
<dbReference type="Pfam" id="PF01478">
    <property type="entry name" value="Peptidase_A24"/>
    <property type="match status" value="1"/>
</dbReference>
<dbReference type="Proteomes" id="UP000249986">
    <property type="component" value="Unassembled WGS sequence"/>
</dbReference>
<feature type="transmembrane region" description="Helical" evidence="7">
    <location>
        <begin position="185"/>
        <end position="204"/>
    </location>
</feature>
<keyword evidence="6 7" id="KW-0472">Membrane</keyword>
<feature type="domain" description="Prepilin type IV endopeptidase peptidase" evidence="8">
    <location>
        <begin position="136"/>
        <end position="242"/>
    </location>
</feature>
<evidence type="ECO:0000256" key="3">
    <source>
        <dbReference type="ARBA" id="ARBA00022475"/>
    </source>
</evidence>
<dbReference type="PANTHER" id="PTHR30487">
    <property type="entry name" value="TYPE 4 PREPILIN-LIKE PROTEINS LEADER PEPTIDE-PROCESSING ENZYME"/>
    <property type="match status" value="1"/>
</dbReference>
<evidence type="ECO:0000256" key="7">
    <source>
        <dbReference type="SAM" id="Phobius"/>
    </source>
</evidence>
<dbReference type="Gene3D" id="1.20.120.1220">
    <property type="match status" value="1"/>
</dbReference>
<evidence type="ECO:0000256" key="2">
    <source>
        <dbReference type="ARBA" id="ARBA00005801"/>
    </source>
</evidence>
<evidence type="ECO:0000256" key="5">
    <source>
        <dbReference type="ARBA" id="ARBA00022989"/>
    </source>
</evidence>
<evidence type="ECO:0000256" key="4">
    <source>
        <dbReference type="ARBA" id="ARBA00022692"/>
    </source>
</evidence>
<evidence type="ECO:0000256" key="6">
    <source>
        <dbReference type="ARBA" id="ARBA00023136"/>
    </source>
</evidence>
<dbReference type="GO" id="GO:0005886">
    <property type="term" value="C:plasma membrane"/>
    <property type="evidence" value="ECO:0007669"/>
    <property type="project" value="UniProtKB-SubCell"/>
</dbReference>
<accession>A0A2X3AEA5</accession>
<feature type="domain" description="Prepilin peptidase A24 N-terminal" evidence="9">
    <location>
        <begin position="43"/>
        <end position="123"/>
    </location>
</feature>
<keyword evidence="4 7" id="KW-0812">Transmembrane</keyword>
<gene>
    <name evidence="10" type="primary">pppA</name>
    <name evidence="10" type="ORF">NCTC10719_02114</name>
</gene>
<evidence type="ECO:0000256" key="1">
    <source>
        <dbReference type="ARBA" id="ARBA00004651"/>
    </source>
</evidence>
<dbReference type="AlphaFoldDB" id="A0A2X3AEA5"/>
<feature type="transmembrane region" description="Helical" evidence="7">
    <location>
        <begin position="258"/>
        <end position="281"/>
    </location>
</feature>
<name>A0A2X3AEA5_CLOPF</name>
<organism evidence="10 11">
    <name type="scientific">Clostridium perfringens</name>
    <dbReference type="NCBI Taxonomy" id="1502"/>
    <lineage>
        <taxon>Bacteria</taxon>
        <taxon>Bacillati</taxon>
        <taxon>Bacillota</taxon>
        <taxon>Clostridia</taxon>
        <taxon>Eubacteriales</taxon>
        <taxon>Clostridiaceae</taxon>
        <taxon>Clostridium</taxon>
    </lineage>
</organism>